<sequence length="165" mass="19549">MLLELIKAEKMLCTWLKVCSIDRQEFYLRGKNSRFFHFYLPTFSQELQKSELMSQRMLSVRSRSDKDWKKVFEMIPQLGEEKLVIELKDGGTLVRIEGEMNDRRFLLHSPADSKGFRARIYLEKNSYEDYLLSDVIDREGNRCLSSSPPVAEIFPKKIREMWLGK</sequence>
<dbReference type="AlphaFoldDB" id="A0AAF3FFC6"/>
<evidence type="ECO:0000313" key="1">
    <source>
        <dbReference type="Proteomes" id="UP000887575"/>
    </source>
</evidence>
<evidence type="ECO:0000313" key="2">
    <source>
        <dbReference type="WBParaSite" id="MBELARI_LOCUS4603"/>
    </source>
</evidence>
<dbReference type="Proteomes" id="UP000887575">
    <property type="component" value="Unassembled WGS sequence"/>
</dbReference>
<dbReference type="WBParaSite" id="MBELARI_LOCUS4603">
    <property type="protein sequence ID" value="MBELARI_LOCUS4603"/>
    <property type="gene ID" value="MBELARI_LOCUS4603"/>
</dbReference>
<keyword evidence="1" id="KW-1185">Reference proteome</keyword>
<reference evidence="2" key="1">
    <citation type="submission" date="2024-02" db="UniProtKB">
        <authorList>
            <consortium name="WormBaseParasite"/>
        </authorList>
    </citation>
    <scope>IDENTIFICATION</scope>
</reference>
<protein>
    <submittedName>
        <fullName evidence="2">Uncharacterized protein</fullName>
    </submittedName>
</protein>
<organism evidence="1 2">
    <name type="scientific">Mesorhabditis belari</name>
    <dbReference type="NCBI Taxonomy" id="2138241"/>
    <lineage>
        <taxon>Eukaryota</taxon>
        <taxon>Metazoa</taxon>
        <taxon>Ecdysozoa</taxon>
        <taxon>Nematoda</taxon>
        <taxon>Chromadorea</taxon>
        <taxon>Rhabditida</taxon>
        <taxon>Rhabditina</taxon>
        <taxon>Rhabditomorpha</taxon>
        <taxon>Rhabditoidea</taxon>
        <taxon>Rhabditidae</taxon>
        <taxon>Mesorhabditinae</taxon>
        <taxon>Mesorhabditis</taxon>
    </lineage>
</organism>
<proteinExistence type="predicted"/>
<accession>A0AAF3FFC6</accession>
<name>A0AAF3FFC6_9BILA</name>